<organism evidence="3 4">
    <name type="scientific">Nephila pilipes</name>
    <name type="common">Giant wood spider</name>
    <name type="synonym">Nephila maculata</name>
    <dbReference type="NCBI Taxonomy" id="299642"/>
    <lineage>
        <taxon>Eukaryota</taxon>
        <taxon>Metazoa</taxon>
        <taxon>Ecdysozoa</taxon>
        <taxon>Arthropoda</taxon>
        <taxon>Chelicerata</taxon>
        <taxon>Arachnida</taxon>
        <taxon>Araneae</taxon>
        <taxon>Araneomorphae</taxon>
        <taxon>Entelegynae</taxon>
        <taxon>Araneoidea</taxon>
        <taxon>Nephilidae</taxon>
        <taxon>Nephila</taxon>
    </lineage>
</organism>
<evidence type="ECO:0000259" key="2">
    <source>
        <dbReference type="Pfam" id="PF17921"/>
    </source>
</evidence>
<protein>
    <recommendedName>
        <fullName evidence="1">RNA-directed DNA polymerase</fullName>
        <ecNumber evidence="1">2.7.7.49</ecNumber>
    </recommendedName>
</protein>
<accession>A0A8X6QYR4</accession>
<dbReference type="Proteomes" id="UP000887013">
    <property type="component" value="Unassembled WGS sequence"/>
</dbReference>
<dbReference type="GO" id="GO:0003964">
    <property type="term" value="F:RNA-directed DNA polymerase activity"/>
    <property type="evidence" value="ECO:0007669"/>
    <property type="project" value="UniProtKB-EC"/>
</dbReference>
<keyword evidence="4" id="KW-1185">Reference proteome</keyword>
<dbReference type="PANTHER" id="PTHR37984">
    <property type="entry name" value="PROTEIN CBG26694"/>
    <property type="match status" value="1"/>
</dbReference>
<dbReference type="AlphaFoldDB" id="A0A8X6QYR4"/>
<dbReference type="InterPro" id="IPR050951">
    <property type="entry name" value="Retrovirus_Pol_polyprotein"/>
</dbReference>
<comment type="caution">
    <text evidence="3">The sequence shown here is derived from an EMBL/GenBank/DDBJ whole genome shotgun (WGS) entry which is preliminary data.</text>
</comment>
<evidence type="ECO:0000313" key="3">
    <source>
        <dbReference type="EMBL" id="GFU58050.1"/>
    </source>
</evidence>
<evidence type="ECO:0000313" key="4">
    <source>
        <dbReference type="Proteomes" id="UP000887013"/>
    </source>
</evidence>
<feature type="domain" description="Integrase zinc-binding" evidence="2">
    <location>
        <begin position="6"/>
        <end position="44"/>
    </location>
</feature>
<name>A0A8X6QYR4_NEPPI</name>
<reference evidence="3" key="1">
    <citation type="submission" date="2020-08" db="EMBL/GenBank/DDBJ databases">
        <title>Multicomponent nature underlies the extraordinary mechanical properties of spider dragline silk.</title>
        <authorList>
            <person name="Kono N."/>
            <person name="Nakamura H."/>
            <person name="Mori M."/>
            <person name="Yoshida Y."/>
            <person name="Ohtoshi R."/>
            <person name="Malay A.D."/>
            <person name="Moran D.A.P."/>
            <person name="Tomita M."/>
            <person name="Numata K."/>
            <person name="Arakawa K."/>
        </authorList>
    </citation>
    <scope>NUCLEOTIDE SEQUENCE</scope>
</reference>
<gene>
    <name evidence="3" type="primary">K02A2.6_90</name>
    <name evidence="3" type="ORF">NPIL_295461</name>
</gene>
<dbReference type="EMBL" id="BMAW01040021">
    <property type="protein sequence ID" value="GFU58050.1"/>
    <property type="molecule type" value="Genomic_DNA"/>
</dbReference>
<dbReference type="InterPro" id="IPR041588">
    <property type="entry name" value="Integrase_H2C2"/>
</dbReference>
<sequence length="85" mass="9948">MILLEGRFGIEKSKNRAREIMFWPGMSKSVEKMVSECEVCQKFQRANIKEPLLAHEVPKRPFEKIGMDIMTYKSVDYLSCVTFQN</sequence>
<dbReference type="Pfam" id="PF17921">
    <property type="entry name" value="Integrase_H2C2"/>
    <property type="match status" value="1"/>
</dbReference>
<dbReference type="OrthoDB" id="2286242at2759"/>
<evidence type="ECO:0000256" key="1">
    <source>
        <dbReference type="ARBA" id="ARBA00012493"/>
    </source>
</evidence>
<proteinExistence type="predicted"/>
<dbReference type="PANTHER" id="PTHR37984:SF7">
    <property type="entry name" value="INTEGRASE CATALYTIC DOMAIN-CONTAINING PROTEIN"/>
    <property type="match status" value="1"/>
</dbReference>
<dbReference type="Gene3D" id="1.10.340.70">
    <property type="match status" value="1"/>
</dbReference>
<dbReference type="EC" id="2.7.7.49" evidence="1"/>